<dbReference type="InterPro" id="IPR057240">
    <property type="entry name" value="ParB_dimer_C"/>
</dbReference>
<dbReference type="KEGG" id="meg:DKB62_07070"/>
<dbReference type="GO" id="GO:0007059">
    <property type="term" value="P:chromosome segregation"/>
    <property type="evidence" value="ECO:0007669"/>
    <property type="project" value="UniProtKB-KW"/>
</dbReference>
<dbReference type="InterPro" id="IPR036086">
    <property type="entry name" value="ParB/Sulfiredoxin_sf"/>
</dbReference>
<dbReference type="Pfam" id="PF02195">
    <property type="entry name" value="ParB_N"/>
    <property type="match status" value="1"/>
</dbReference>
<dbReference type="SMART" id="SM00470">
    <property type="entry name" value="ParB"/>
    <property type="match status" value="1"/>
</dbReference>
<dbReference type="PANTHER" id="PTHR33375:SF1">
    <property type="entry name" value="CHROMOSOME-PARTITIONING PROTEIN PARB-RELATED"/>
    <property type="match status" value="1"/>
</dbReference>
<dbReference type="InterPro" id="IPR003115">
    <property type="entry name" value="ParB_N"/>
</dbReference>
<dbReference type="AlphaFoldDB" id="A0A346B2P7"/>
<dbReference type="Pfam" id="PF17762">
    <property type="entry name" value="HTH_ParB"/>
    <property type="match status" value="1"/>
</dbReference>
<evidence type="ECO:0000256" key="4">
    <source>
        <dbReference type="ARBA" id="ARBA00023125"/>
    </source>
</evidence>
<dbReference type="FunFam" id="3.90.1530.30:FF:000001">
    <property type="entry name" value="Chromosome partitioning protein ParB"/>
    <property type="match status" value="1"/>
</dbReference>
<evidence type="ECO:0000313" key="7">
    <source>
        <dbReference type="Proteomes" id="UP000254337"/>
    </source>
</evidence>
<accession>A0A346B2P7</accession>
<dbReference type="EMBL" id="CP029462">
    <property type="protein sequence ID" value="AXL22390.1"/>
    <property type="molecule type" value="Genomic_DNA"/>
</dbReference>
<dbReference type="Gene3D" id="3.90.1530.30">
    <property type="match status" value="1"/>
</dbReference>
<dbReference type="InterPro" id="IPR050336">
    <property type="entry name" value="Chromosome_partition/occlusion"/>
</dbReference>
<dbReference type="GO" id="GO:0009295">
    <property type="term" value="C:nucleoid"/>
    <property type="evidence" value="ECO:0007669"/>
    <property type="project" value="UniProtKB-SubCell"/>
</dbReference>
<dbReference type="Proteomes" id="UP000254337">
    <property type="component" value="Chromosome"/>
</dbReference>
<comment type="subcellular location">
    <subcellularLocation>
        <location evidence="1">Cytoplasm</location>
        <location evidence="1">Nucleoid</location>
    </subcellularLocation>
</comment>
<proteinExistence type="inferred from homology"/>
<protein>
    <submittedName>
        <fullName evidence="6">ParB/RepB/Spo0J family partition protein</fullName>
    </submittedName>
</protein>
<dbReference type="NCBIfam" id="TIGR00180">
    <property type="entry name" value="parB_part"/>
    <property type="match status" value="1"/>
</dbReference>
<dbReference type="GO" id="GO:0005694">
    <property type="term" value="C:chromosome"/>
    <property type="evidence" value="ECO:0007669"/>
    <property type="project" value="TreeGrafter"/>
</dbReference>
<comment type="similarity">
    <text evidence="2">Belongs to the ParB family.</text>
</comment>
<organism evidence="6 7">
    <name type="scientific">Megasphaera stantonii</name>
    <dbReference type="NCBI Taxonomy" id="2144175"/>
    <lineage>
        <taxon>Bacteria</taxon>
        <taxon>Bacillati</taxon>
        <taxon>Bacillota</taxon>
        <taxon>Negativicutes</taxon>
        <taxon>Veillonellales</taxon>
        <taxon>Veillonellaceae</taxon>
        <taxon>Megasphaera</taxon>
    </lineage>
</organism>
<dbReference type="GO" id="GO:0045881">
    <property type="term" value="P:positive regulation of sporulation resulting in formation of a cellular spore"/>
    <property type="evidence" value="ECO:0007669"/>
    <property type="project" value="TreeGrafter"/>
</dbReference>
<dbReference type="CDD" id="cd16393">
    <property type="entry name" value="SPO0J_N"/>
    <property type="match status" value="1"/>
</dbReference>
<dbReference type="InterPro" id="IPR004437">
    <property type="entry name" value="ParB/RepB/Spo0J"/>
</dbReference>
<dbReference type="SUPFAM" id="SSF110849">
    <property type="entry name" value="ParB/Sulfiredoxin"/>
    <property type="match status" value="1"/>
</dbReference>
<dbReference type="FunFam" id="1.10.10.2830:FF:000001">
    <property type="entry name" value="Chromosome partitioning protein ParB"/>
    <property type="match status" value="1"/>
</dbReference>
<dbReference type="Gene3D" id="1.10.10.2830">
    <property type="match status" value="1"/>
</dbReference>
<gene>
    <name evidence="6" type="ORF">DKB62_07070</name>
</gene>
<keyword evidence="7" id="KW-1185">Reference proteome</keyword>
<evidence type="ECO:0000313" key="6">
    <source>
        <dbReference type="EMBL" id="AXL22390.1"/>
    </source>
</evidence>
<feature type="domain" description="ParB-like N-terminal" evidence="5">
    <location>
        <begin position="30"/>
        <end position="119"/>
    </location>
</feature>
<evidence type="ECO:0000256" key="2">
    <source>
        <dbReference type="ARBA" id="ARBA00006295"/>
    </source>
</evidence>
<dbReference type="SUPFAM" id="SSF109709">
    <property type="entry name" value="KorB DNA-binding domain-like"/>
    <property type="match status" value="1"/>
</dbReference>
<evidence type="ECO:0000259" key="5">
    <source>
        <dbReference type="SMART" id="SM00470"/>
    </source>
</evidence>
<dbReference type="OrthoDB" id="9802051at2"/>
<keyword evidence="4" id="KW-0238">DNA-binding</keyword>
<dbReference type="Pfam" id="PF23552">
    <property type="entry name" value="ParB_C"/>
    <property type="match status" value="1"/>
</dbReference>
<dbReference type="PANTHER" id="PTHR33375">
    <property type="entry name" value="CHROMOSOME-PARTITIONING PROTEIN PARB-RELATED"/>
    <property type="match status" value="1"/>
</dbReference>
<dbReference type="GO" id="GO:0003677">
    <property type="term" value="F:DNA binding"/>
    <property type="evidence" value="ECO:0007669"/>
    <property type="project" value="UniProtKB-KW"/>
</dbReference>
<keyword evidence="3" id="KW-0159">Chromosome partition</keyword>
<dbReference type="InterPro" id="IPR041468">
    <property type="entry name" value="HTH_ParB/Spo0J"/>
</dbReference>
<evidence type="ECO:0000256" key="1">
    <source>
        <dbReference type="ARBA" id="ARBA00004453"/>
    </source>
</evidence>
<reference evidence="6 7" key="1">
    <citation type="submission" date="2018-05" db="EMBL/GenBank/DDBJ databases">
        <title>Complete genome sequence of Megasphaera sp. AJH120T, isolated from the ceca of a chicken.</title>
        <authorList>
            <person name="Maki J."/>
            <person name="Looft T."/>
        </authorList>
    </citation>
    <scope>NUCLEOTIDE SEQUENCE [LARGE SCALE GENOMIC DNA]</scope>
    <source>
        <strain evidence="6 7">AJH120</strain>
    </source>
</reference>
<evidence type="ECO:0000256" key="3">
    <source>
        <dbReference type="ARBA" id="ARBA00022829"/>
    </source>
</evidence>
<name>A0A346B2P7_9FIRM</name>
<sequence length="299" mass="33230">MGLGKNQPLGRGLQALGLKEHPEPHDGAALEIDIDLISPNPKQPRRAFSDEALQSLAESIRQYGLIQPVVIQKKGGAYELIAGERRLRAAKLCGLTKIPAVVRDCAPQVSAELALIENLQREDLDPVEEASAYRALIQEFGLTQEQAAEKVGRSRVHVSNMMRLLQLPEEIQQYLIDGVLSIGQARPLLQLKARQAQMEAAARIIDQELSARQVEAMVRAMLREEPPKDAPEPDAYLESMQDRMKMHLGTNVAIRLGRNKKKGKIEISFASEEEFERLLAILTDEPEDGDSFSPSSFRV</sequence>